<dbReference type="GO" id="GO:0046872">
    <property type="term" value="F:metal ion binding"/>
    <property type="evidence" value="ECO:0007669"/>
    <property type="project" value="UniProtKB-KW"/>
</dbReference>
<reference evidence="9 10" key="1">
    <citation type="journal article" date="2023" name="Insect Mol. Biol.">
        <title>Genome sequencing provides insights into the evolution of gene families encoding plant cell wall-degrading enzymes in longhorned beetles.</title>
        <authorList>
            <person name="Shin N.R."/>
            <person name="Okamura Y."/>
            <person name="Kirsch R."/>
            <person name="Pauchet Y."/>
        </authorList>
    </citation>
    <scope>NUCLEOTIDE SEQUENCE [LARGE SCALE GENOMIC DNA]</scope>
    <source>
        <strain evidence="9">EAD_L_NR</strain>
    </source>
</reference>
<keyword evidence="10" id="KW-1185">Reference proteome</keyword>
<dbReference type="AlphaFoldDB" id="A0AAV8V5D3"/>
<dbReference type="GO" id="GO:0004518">
    <property type="term" value="F:nuclease activity"/>
    <property type="evidence" value="ECO:0007669"/>
    <property type="project" value="UniProtKB-KW"/>
</dbReference>
<evidence type="ECO:0000256" key="6">
    <source>
        <dbReference type="ARBA" id="ARBA00022801"/>
    </source>
</evidence>
<dbReference type="PANTHER" id="PTHR22930">
    <property type="match status" value="1"/>
</dbReference>
<evidence type="ECO:0000256" key="3">
    <source>
        <dbReference type="ARBA" id="ARBA00006958"/>
    </source>
</evidence>
<evidence type="ECO:0000256" key="4">
    <source>
        <dbReference type="ARBA" id="ARBA00022722"/>
    </source>
</evidence>
<comment type="subcellular location">
    <subcellularLocation>
        <location evidence="2">Nucleus</location>
    </subcellularLocation>
</comment>
<keyword evidence="7" id="KW-0539">Nucleus</keyword>
<evidence type="ECO:0000256" key="7">
    <source>
        <dbReference type="ARBA" id="ARBA00023242"/>
    </source>
</evidence>
<evidence type="ECO:0000256" key="5">
    <source>
        <dbReference type="ARBA" id="ARBA00022723"/>
    </source>
</evidence>
<evidence type="ECO:0000256" key="1">
    <source>
        <dbReference type="ARBA" id="ARBA00001968"/>
    </source>
</evidence>
<sequence>DKIHLKYLMNVCLLKCSGYQNSSSETFLQILDPYIQGPSRDSALDKQAKVLICAFIGSSSIKFFFGNGCYQTNIGLNEFCGVSQSSVSRCIKEIANALNEQAIFNTWIHFPRNRREMDTIRLRTLIVISVSKYCLFFLGDSGYPLRPWLQTPIRDPPPGTPEYAYNTSFKRARSTVERCNGLLKMRFRCLLKHRVLHYAPSMCSKIINSCAVLHNMCLAANIPIPEEEGNENVDFGIIQEDLEPANPNRARQNPDLVRGRNIQQQVIQNYFM</sequence>
<dbReference type="Proteomes" id="UP001159042">
    <property type="component" value="Unassembled WGS sequence"/>
</dbReference>
<comment type="caution">
    <text evidence="9">The sequence shown here is derived from an EMBL/GenBank/DDBJ whole genome shotgun (WGS) entry which is preliminary data.</text>
</comment>
<dbReference type="InterPro" id="IPR045249">
    <property type="entry name" value="HARBI1-like"/>
</dbReference>
<keyword evidence="5" id="KW-0479">Metal-binding</keyword>
<feature type="domain" description="DDE Tnp4" evidence="8">
    <location>
        <begin position="136"/>
        <end position="215"/>
    </location>
</feature>
<keyword evidence="4" id="KW-0540">Nuclease</keyword>
<name>A0AAV8V5D3_9CUCU</name>
<dbReference type="InterPro" id="IPR027806">
    <property type="entry name" value="HARBI1_dom"/>
</dbReference>
<proteinExistence type="inferred from homology"/>
<dbReference type="GO" id="GO:0005634">
    <property type="term" value="C:nucleus"/>
    <property type="evidence" value="ECO:0007669"/>
    <property type="project" value="UniProtKB-SubCell"/>
</dbReference>
<evidence type="ECO:0000259" key="8">
    <source>
        <dbReference type="Pfam" id="PF13359"/>
    </source>
</evidence>
<dbReference type="PANTHER" id="PTHR22930:SF289">
    <property type="entry name" value="DDE TNP4 DOMAIN-CONTAINING PROTEIN-RELATED"/>
    <property type="match status" value="1"/>
</dbReference>
<evidence type="ECO:0000256" key="2">
    <source>
        <dbReference type="ARBA" id="ARBA00004123"/>
    </source>
</evidence>
<comment type="similarity">
    <text evidence="3">Belongs to the HARBI1 family.</text>
</comment>
<accession>A0AAV8V5D3</accession>
<dbReference type="EMBL" id="JANEYG010000596">
    <property type="protein sequence ID" value="KAJ8909389.1"/>
    <property type="molecule type" value="Genomic_DNA"/>
</dbReference>
<comment type="cofactor">
    <cofactor evidence="1">
        <name>a divalent metal cation</name>
        <dbReference type="ChEBI" id="CHEBI:60240"/>
    </cofactor>
</comment>
<dbReference type="GO" id="GO:0016787">
    <property type="term" value="F:hydrolase activity"/>
    <property type="evidence" value="ECO:0007669"/>
    <property type="project" value="UniProtKB-KW"/>
</dbReference>
<organism evidence="9 10">
    <name type="scientific">Exocentrus adspersus</name>
    <dbReference type="NCBI Taxonomy" id="1586481"/>
    <lineage>
        <taxon>Eukaryota</taxon>
        <taxon>Metazoa</taxon>
        <taxon>Ecdysozoa</taxon>
        <taxon>Arthropoda</taxon>
        <taxon>Hexapoda</taxon>
        <taxon>Insecta</taxon>
        <taxon>Pterygota</taxon>
        <taxon>Neoptera</taxon>
        <taxon>Endopterygota</taxon>
        <taxon>Coleoptera</taxon>
        <taxon>Polyphaga</taxon>
        <taxon>Cucujiformia</taxon>
        <taxon>Chrysomeloidea</taxon>
        <taxon>Cerambycidae</taxon>
        <taxon>Lamiinae</taxon>
        <taxon>Acanthocinini</taxon>
        <taxon>Exocentrus</taxon>
    </lineage>
</organism>
<gene>
    <name evidence="9" type="ORF">NQ315_008875</name>
</gene>
<protein>
    <recommendedName>
        <fullName evidence="8">DDE Tnp4 domain-containing protein</fullName>
    </recommendedName>
</protein>
<feature type="non-terminal residue" evidence="9">
    <location>
        <position position="1"/>
    </location>
</feature>
<dbReference type="Pfam" id="PF13359">
    <property type="entry name" value="DDE_Tnp_4"/>
    <property type="match status" value="1"/>
</dbReference>
<keyword evidence="6" id="KW-0378">Hydrolase</keyword>
<evidence type="ECO:0000313" key="9">
    <source>
        <dbReference type="EMBL" id="KAJ8909389.1"/>
    </source>
</evidence>
<evidence type="ECO:0000313" key="10">
    <source>
        <dbReference type="Proteomes" id="UP001159042"/>
    </source>
</evidence>